<dbReference type="AlphaFoldDB" id="A0AAW2END7"/>
<proteinExistence type="predicted"/>
<protein>
    <submittedName>
        <fullName evidence="2">Uncharacterized protein</fullName>
    </submittedName>
</protein>
<comment type="caution">
    <text evidence="2">The sequence shown here is derived from an EMBL/GenBank/DDBJ whole genome shotgun (WGS) entry which is preliminary data.</text>
</comment>
<name>A0AAW2END7_9HYME</name>
<feature type="compositionally biased region" description="Basic and acidic residues" evidence="1">
    <location>
        <begin position="71"/>
        <end position="98"/>
    </location>
</feature>
<feature type="compositionally biased region" description="Polar residues" evidence="1">
    <location>
        <begin position="61"/>
        <end position="70"/>
    </location>
</feature>
<dbReference type="EMBL" id="JADYXP020000021">
    <property type="protein sequence ID" value="KAL0103575.1"/>
    <property type="molecule type" value="Genomic_DNA"/>
</dbReference>
<evidence type="ECO:0000313" key="2">
    <source>
        <dbReference type="EMBL" id="KAL0103575.1"/>
    </source>
</evidence>
<feature type="region of interest" description="Disordered" evidence="1">
    <location>
        <begin position="59"/>
        <end position="121"/>
    </location>
</feature>
<feature type="compositionally biased region" description="Basic and acidic residues" evidence="1">
    <location>
        <begin position="107"/>
        <end position="121"/>
    </location>
</feature>
<dbReference type="Proteomes" id="UP001430953">
    <property type="component" value="Unassembled WGS sequence"/>
</dbReference>
<evidence type="ECO:0000313" key="3">
    <source>
        <dbReference type="Proteomes" id="UP001430953"/>
    </source>
</evidence>
<accession>A0AAW2END7</accession>
<organism evidence="2 3">
    <name type="scientific">Cardiocondyla obscurior</name>
    <dbReference type="NCBI Taxonomy" id="286306"/>
    <lineage>
        <taxon>Eukaryota</taxon>
        <taxon>Metazoa</taxon>
        <taxon>Ecdysozoa</taxon>
        <taxon>Arthropoda</taxon>
        <taxon>Hexapoda</taxon>
        <taxon>Insecta</taxon>
        <taxon>Pterygota</taxon>
        <taxon>Neoptera</taxon>
        <taxon>Endopterygota</taxon>
        <taxon>Hymenoptera</taxon>
        <taxon>Apocrita</taxon>
        <taxon>Aculeata</taxon>
        <taxon>Formicoidea</taxon>
        <taxon>Formicidae</taxon>
        <taxon>Myrmicinae</taxon>
        <taxon>Cardiocondyla</taxon>
    </lineage>
</organism>
<feature type="region of interest" description="Disordered" evidence="1">
    <location>
        <begin position="138"/>
        <end position="160"/>
    </location>
</feature>
<reference evidence="2 3" key="1">
    <citation type="submission" date="2023-03" db="EMBL/GenBank/DDBJ databases">
        <title>High recombination rates correlate with genetic variation in Cardiocondyla obscurior ants.</title>
        <authorList>
            <person name="Errbii M."/>
        </authorList>
    </citation>
    <scope>NUCLEOTIDE SEQUENCE [LARGE SCALE GENOMIC DNA]</scope>
    <source>
        <strain evidence="2">Alpha-2009</strain>
        <tissue evidence="2">Whole body</tissue>
    </source>
</reference>
<evidence type="ECO:0000256" key="1">
    <source>
        <dbReference type="SAM" id="MobiDB-lite"/>
    </source>
</evidence>
<gene>
    <name evidence="2" type="ORF">PUN28_017679</name>
</gene>
<keyword evidence="3" id="KW-1185">Reference proteome</keyword>
<sequence length="160" mass="18130">MCACPTAIRTQQKIPVNSSLILANRCIASDEIRKRVPSRAMPILSAWLAFCGARRYHCARGSSSGNSTTRKSMEEGIRGEEERRRSSLLCGRKESGRVKERKKRGRKGGESVDQREGRKERKIVEMIKVKAELIYYRPSGATRNENDLHPSRSISRSLRP</sequence>